<proteinExistence type="predicted"/>
<feature type="compositionally biased region" description="Acidic residues" evidence="4">
    <location>
        <begin position="141"/>
        <end position="155"/>
    </location>
</feature>
<feature type="region of interest" description="Disordered" evidence="4">
    <location>
        <begin position="540"/>
        <end position="908"/>
    </location>
</feature>
<dbReference type="InterPro" id="IPR001357">
    <property type="entry name" value="BRCT_dom"/>
</dbReference>
<dbReference type="OrthoDB" id="129353at2759"/>
<dbReference type="InterPro" id="IPR047249">
    <property type="entry name" value="BRCT_p53bp1-like_rpt1"/>
</dbReference>
<dbReference type="GO" id="GO:0005634">
    <property type="term" value="C:nucleus"/>
    <property type="evidence" value="ECO:0007669"/>
    <property type="project" value="UniProtKB-SubCell"/>
</dbReference>
<protein>
    <recommendedName>
        <fullName evidence="5">BRCT domain-containing protein</fullName>
    </recommendedName>
</protein>
<feature type="compositionally biased region" description="Low complexity" evidence="4">
    <location>
        <begin position="702"/>
        <end position="711"/>
    </location>
</feature>
<dbReference type="Gene3D" id="3.40.50.10190">
    <property type="entry name" value="BRCT domain"/>
    <property type="match status" value="1"/>
</dbReference>
<accession>A0A317SU64</accession>
<dbReference type="InterPro" id="IPR036420">
    <property type="entry name" value="BRCT_dom_sf"/>
</dbReference>
<dbReference type="InterPro" id="IPR047252">
    <property type="entry name" value="TP53BP1-like"/>
</dbReference>
<evidence type="ECO:0000256" key="4">
    <source>
        <dbReference type="SAM" id="MobiDB-lite"/>
    </source>
</evidence>
<feature type="domain" description="BRCT" evidence="5">
    <location>
        <begin position="1375"/>
        <end position="1418"/>
    </location>
</feature>
<feature type="region of interest" description="Disordered" evidence="4">
    <location>
        <begin position="96"/>
        <end position="527"/>
    </location>
</feature>
<feature type="compositionally biased region" description="Polar residues" evidence="4">
    <location>
        <begin position="285"/>
        <end position="299"/>
    </location>
</feature>
<dbReference type="CDD" id="cd17745">
    <property type="entry name" value="BRCT_p53bp1_rpt1"/>
    <property type="match status" value="1"/>
</dbReference>
<evidence type="ECO:0000256" key="3">
    <source>
        <dbReference type="ARBA" id="ARBA00023242"/>
    </source>
</evidence>
<dbReference type="CDD" id="cd17724">
    <property type="entry name" value="BRCT_p53bp1_rpt2"/>
    <property type="match status" value="1"/>
</dbReference>
<feature type="compositionally biased region" description="Polar residues" evidence="4">
    <location>
        <begin position="224"/>
        <end position="236"/>
    </location>
</feature>
<keyword evidence="2" id="KW-0227">DNA damage</keyword>
<feature type="compositionally biased region" description="Basic and acidic residues" evidence="4">
    <location>
        <begin position="414"/>
        <end position="439"/>
    </location>
</feature>
<evidence type="ECO:0000256" key="2">
    <source>
        <dbReference type="ARBA" id="ARBA00022763"/>
    </source>
</evidence>
<dbReference type="Proteomes" id="UP000246991">
    <property type="component" value="Unassembled WGS sequence"/>
</dbReference>
<name>A0A317SU64_9PEZI</name>
<feature type="compositionally biased region" description="Polar residues" evidence="4">
    <location>
        <begin position="578"/>
        <end position="592"/>
    </location>
</feature>
<dbReference type="STRING" id="42249.A0A317SU64"/>
<dbReference type="InterPro" id="IPR047250">
    <property type="entry name" value="BRCT_p53bp1-like_rpt2"/>
</dbReference>
<dbReference type="SMART" id="SM00292">
    <property type="entry name" value="BRCT"/>
    <property type="match status" value="1"/>
</dbReference>
<feature type="region of interest" description="Disordered" evidence="4">
    <location>
        <begin position="27"/>
        <end position="83"/>
    </location>
</feature>
<evidence type="ECO:0000313" key="7">
    <source>
        <dbReference type="Proteomes" id="UP000246991"/>
    </source>
</evidence>
<dbReference type="GO" id="GO:0042393">
    <property type="term" value="F:histone binding"/>
    <property type="evidence" value="ECO:0007669"/>
    <property type="project" value="TreeGrafter"/>
</dbReference>
<dbReference type="PROSITE" id="PS50172">
    <property type="entry name" value="BRCT"/>
    <property type="match status" value="2"/>
</dbReference>
<dbReference type="SUPFAM" id="SSF52113">
    <property type="entry name" value="BRCT domain"/>
    <property type="match status" value="1"/>
</dbReference>
<dbReference type="EMBL" id="PYWC01000019">
    <property type="protein sequence ID" value="PWW77884.1"/>
    <property type="molecule type" value="Genomic_DNA"/>
</dbReference>
<evidence type="ECO:0000259" key="5">
    <source>
        <dbReference type="PROSITE" id="PS50172"/>
    </source>
</evidence>
<dbReference type="GO" id="GO:0000077">
    <property type="term" value="P:DNA damage checkpoint signaling"/>
    <property type="evidence" value="ECO:0007669"/>
    <property type="project" value="TreeGrafter"/>
</dbReference>
<keyword evidence="7" id="KW-1185">Reference proteome</keyword>
<dbReference type="GO" id="GO:0045944">
    <property type="term" value="P:positive regulation of transcription by RNA polymerase II"/>
    <property type="evidence" value="ECO:0007669"/>
    <property type="project" value="TreeGrafter"/>
</dbReference>
<evidence type="ECO:0000313" key="6">
    <source>
        <dbReference type="EMBL" id="PWW77884.1"/>
    </source>
</evidence>
<comment type="caution">
    <text evidence="6">The sequence shown here is derived from an EMBL/GenBank/DDBJ whole genome shotgun (WGS) entry which is preliminary data.</text>
</comment>
<organism evidence="6 7">
    <name type="scientific">Tuber magnatum</name>
    <name type="common">white Piedmont truffle</name>
    <dbReference type="NCBI Taxonomy" id="42249"/>
    <lineage>
        <taxon>Eukaryota</taxon>
        <taxon>Fungi</taxon>
        <taxon>Dikarya</taxon>
        <taxon>Ascomycota</taxon>
        <taxon>Pezizomycotina</taxon>
        <taxon>Pezizomycetes</taxon>
        <taxon>Pezizales</taxon>
        <taxon>Tuberaceae</taxon>
        <taxon>Tuber</taxon>
    </lineage>
</organism>
<feature type="compositionally biased region" description="Low complexity" evidence="4">
    <location>
        <begin position="857"/>
        <end position="869"/>
    </location>
</feature>
<sequence>MPPTPGDSDTLDIGRLQGLLCKGHDDSSSIPTTLVLSSSPAPVSLPRGLLTDTPDAEGGGKFSLVDTPFRTSGNTTFSHDRTGNLRLDLGYSQIDLGETQVDGPEMFGDYEGEGGEEERAEVLVASSPEPMAVANAKCDEYREEEEGETQLDDDPDLKTTYFPENSRFDTPRHPNSNNSSSSPVKKTTPTPGPGYNPLARAGFGACGEAVGASGGPGGRLHTGLSLSQMFENTSSPVRPPTDGASLPPTPSKAQLEKVMADSMSRLSSYSARPRDHPPHLRKRVTTTVRGSRSSKSQPSPAEVYVSMQESQEAREENARKRNARVNRAVGRKGGGGESSSPVVFNSSLPMTQRHTQPDSEKERVNESDDGMISAEDERYRKVAMAQKKGVEEVKRVAPLAKISKSSFLGRRPKSREPLGKANKRRAEILDKEREFREGSPTDPDDETGDEEEEGTVPPLRQNCRRKSVSPEPGPRLPMESRGSSVPPKSVKLPPGTHIAATSSPKESPDLPTPTALQTQPDPVSDWESIHNVEPLRVVRRTKPAASVPPQQPPTYIPSLRHQGIPPSTIADSQPPIPSLNQQGTSMVKTSLKNLPPFNIPSPDTTPAKRGVATKSGPELVPETSNLEEPSSGLQLPTSSLTPLPSTLSSPTVGVQQSLPPAALKTPFPSRANDSRRMKQGATTIPETSPWDRDGMLSPMPPNASQSAPPNNLGMHTTRGNMRKSMQESPVRGKRKRNPTERQTRCVGWGSDVIPHPPPEGGTSLGDTAMKSFAALENSSSLLSSRPEPDDIDMVELVASAGGGVAQNSVPAQGESVVEPPPHKRARASVGGDNEATPNVSESRRKKTAGGTKEKSQSAKPTKSTTTTMTKRGKAPRKSIGIGSNSQPRVTARKTRSSTSLRGSMVGAAMDSPTPMAALELEDELESNNPAFSVARSVAPVVDPSLVSPERVFALFKDVKMCYHPATVLSTDSKGSIKVVFDDGTEDVLDKEVRSLDLRIGDMVKVDQPSMKKAVWIVVGLNGPVGEPDTHERVGGRSLTDIRGHAIVTVKPRVTLASNNMTEDEVIEIPLTKIYLNRTLWAQFSKRPYKDTPHRSQILPLRVATPYTADPTTDGVNQATTTTAPNTPSRNRRATPITTTTTTISAKPTGGLFFNMLFALSFGENESEKRTVTHKIISNGGRLVDNDFEDLFHQESPAAAGGGLTPRTESAYVGFTCVITNKHSRRVKFLQALALGIPCLAPRWVEDCVRARQLLDWDTYLLPAGESAYLAGAVRSRVMEYVPAREARFLGMVEARQKLLLSGQVVVVIGKGGAGVGRWKPYLFLAYAMGAGKVVVVQTVEAALDVLSQKQADRLTKEDVEKQEEGVGGDGGTCRFVYVDAKERKRAERLLLHAGRNIRVVDDEWVIQSLILGKLISGE</sequence>
<dbReference type="PANTHER" id="PTHR15321">
    <property type="entry name" value="TUMOR SUPPRESSOR P53-BINDING PROTEIN 1"/>
    <property type="match status" value="1"/>
</dbReference>
<feature type="compositionally biased region" description="Acidic residues" evidence="4">
    <location>
        <begin position="108"/>
        <end position="119"/>
    </location>
</feature>
<feature type="compositionally biased region" description="Polar residues" evidence="4">
    <location>
        <begin position="338"/>
        <end position="354"/>
    </location>
</feature>
<feature type="compositionally biased region" description="Low complexity" evidence="4">
    <location>
        <begin position="483"/>
        <end position="494"/>
    </location>
</feature>
<dbReference type="InterPro" id="IPR013914">
    <property type="entry name" value="Rad9_Rad53-bd_dom_fun"/>
</dbReference>
<evidence type="ECO:0000256" key="1">
    <source>
        <dbReference type="ARBA" id="ARBA00004123"/>
    </source>
</evidence>
<feature type="compositionally biased region" description="Basic and acidic residues" evidence="4">
    <location>
        <begin position="355"/>
        <end position="366"/>
    </location>
</feature>
<comment type="subcellular location">
    <subcellularLocation>
        <location evidence="1">Nucleus</location>
    </subcellularLocation>
</comment>
<feature type="compositionally biased region" description="Low complexity" evidence="4">
    <location>
        <begin position="629"/>
        <end position="651"/>
    </location>
</feature>
<feature type="compositionally biased region" description="Low complexity" evidence="4">
    <location>
        <begin position="1118"/>
        <end position="1133"/>
    </location>
</feature>
<feature type="compositionally biased region" description="Low complexity" evidence="4">
    <location>
        <begin position="34"/>
        <end position="46"/>
    </location>
</feature>
<feature type="compositionally biased region" description="Acidic residues" evidence="4">
    <location>
        <begin position="442"/>
        <end position="454"/>
    </location>
</feature>
<feature type="compositionally biased region" description="Low complexity" evidence="4">
    <location>
        <begin position="173"/>
        <end position="197"/>
    </location>
</feature>
<feature type="domain" description="BRCT" evidence="5">
    <location>
        <begin position="1147"/>
        <end position="1261"/>
    </location>
</feature>
<dbReference type="PANTHER" id="PTHR15321:SF3">
    <property type="entry name" value="TP53-BINDING PROTEIN 1"/>
    <property type="match status" value="1"/>
</dbReference>
<dbReference type="Gene3D" id="2.30.30.140">
    <property type="match status" value="1"/>
</dbReference>
<gene>
    <name evidence="6" type="ORF">C7212DRAFT_342519</name>
</gene>
<keyword evidence="3" id="KW-0539">Nucleus</keyword>
<reference evidence="6 7" key="1">
    <citation type="submission" date="2018-03" db="EMBL/GenBank/DDBJ databases">
        <title>Genomes of Pezizomycetes fungi and the evolution of truffles.</title>
        <authorList>
            <person name="Murat C."/>
            <person name="Payen T."/>
            <person name="Noel B."/>
            <person name="Kuo A."/>
            <person name="Martin F.M."/>
        </authorList>
    </citation>
    <scope>NUCLEOTIDE SEQUENCE [LARGE SCALE GENOMIC DNA]</scope>
    <source>
        <strain evidence="6">091103-1</strain>
    </source>
</reference>
<dbReference type="Pfam" id="PF08605">
    <property type="entry name" value="Rad9_Rad53_bind"/>
    <property type="match status" value="1"/>
</dbReference>
<feature type="region of interest" description="Disordered" evidence="4">
    <location>
        <begin position="1108"/>
        <end position="1133"/>
    </location>
</feature>